<sequence length="295" mass="32095">MKRLKTLVLALSVLTGLTLTSCLNTDSDPYQSAYIMGEVNSGIMSMTVVSPGGISVTPTEASVMSFFASQGMTVSDITGKTVVAYYRWNTETTQIPSDATDITGVELYALELLNNPTLVVDAANVGVEKRDSVATHPIISLNYEVSGFTYKPYFFGENSTTLILPVNYYVPVGVTSSLTLVYYPDDAATVTDKEQGILRLYLNFRANTDADYSTDYQSYALALYGGLGYFNKAYDLGTSAGGGRSILAEWGGSLPSEIRIVVSENPYSTDLENGNTTQHEYEVLSWDEYVDSLPL</sequence>
<accession>A0A9D2HVK8</accession>
<proteinExistence type="predicted"/>
<dbReference type="Proteomes" id="UP000823862">
    <property type="component" value="Unassembled WGS sequence"/>
</dbReference>
<reference evidence="2" key="1">
    <citation type="journal article" date="2021" name="PeerJ">
        <title>Extensive microbial diversity within the chicken gut microbiome revealed by metagenomics and culture.</title>
        <authorList>
            <person name="Gilroy R."/>
            <person name="Ravi A."/>
            <person name="Getino M."/>
            <person name="Pursley I."/>
            <person name="Horton D.L."/>
            <person name="Alikhan N.F."/>
            <person name="Baker D."/>
            <person name="Gharbi K."/>
            <person name="Hall N."/>
            <person name="Watson M."/>
            <person name="Adriaenssens E.M."/>
            <person name="Foster-Nyarko E."/>
            <person name="Jarju S."/>
            <person name="Secka A."/>
            <person name="Antonio M."/>
            <person name="Oren A."/>
            <person name="Chaudhuri R.R."/>
            <person name="La Ragione R."/>
            <person name="Hildebrand F."/>
            <person name="Pallen M.J."/>
        </authorList>
    </citation>
    <scope>NUCLEOTIDE SEQUENCE</scope>
    <source>
        <strain evidence="2">ChiHjej12B11-9795</strain>
    </source>
</reference>
<dbReference type="Gene3D" id="2.60.40.3220">
    <property type="match status" value="1"/>
</dbReference>
<name>A0A9D2HVK8_9BACE</name>
<dbReference type="AlphaFoldDB" id="A0A9D2HVK8"/>
<feature type="signal peptide" evidence="1">
    <location>
        <begin position="1"/>
        <end position="21"/>
    </location>
</feature>
<gene>
    <name evidence="2" type="ORF">H9950_00065</name>
</gene>
<keyword evidence="1" id="KW-0732">Signal</keyword>
<organism evidence="2 3">
    <name type="scientific">Candidatus Bacteroides avicola</name>
    <dbReference type="NCBI Taxonomy" id="2838468"/>
    <lineage>
        <taxon>Bacteria</taxon>
        <taxon>Pseudomonadati</taxon>
        <taxon>Bacteroidota</taxon>
        <taxon>Bacteroidia</taxon>
        <taxon>Bacteroidales</taxon>
        <taxon>Bacteroidaceae</taxon>
        <taxon>Bacteroides</taxon>
    </lineage>
</organism>
<evidence type="ECO:0000313" key="2">
    <source>
        <dbReference type="EMBL" id="HJA84592.1"/>
    </source>
</evidence>
<feature type="chain" id="PRO_5039344921" description="DUF1735 domain-containing protein" evidence="1">
    <location>
        <begin position="22"/>
        <end position="295"/>
    </location>
</feature>
<reference evidence="2" key="2">
    <citation type="submission" date="2021-04" db="EMBL/GenBank/DDBJ databases">
        <authorList>
            <person name="Gilroy R."/>
        </authorList>
    </citation>
    <scope>NUCLEOTIDE SEQUENCE</scope>
    <source>
        <strain evidence="2">ChiHjej12B11-9795</strain>
    </source>
</reference>
<evidence type="ECO:0000256" key="1">
    <source>
        <dbReference type="SAM" id="SignalP"/>
    </source>
</evidence>
<evidence type="ECO:0008006" key="4">
    <source>
        <dbReference type="Google" id="ProtNLM"/>
    </source>
</evidence>
<comment type="caution">
    <text evidence="2">The sequence shown here is derived from an EMBL/GenBank/DDBJ whole genome shotgun (WGS) entry which is preliminary data.</text>
</comment>
<protein>
    <recommendedName>
        <fullName evidence="4">DUF1735 domain-containing protein</fullName>
    </recommendedName>
</protein>
<evidence type="ECO:0000313" key="3">
    <source>
        <dbReference type="Proteomes" id="UP000823862"/>
    </source>
</evidence>
<dbReference type="PROSITE" id="PS51257">
    <property type="entry name" value="PROKAR_LIPOPROTEIN"/>
    <property type="match status" value="1"/>
</dbReference>
<dbReference type="EMBL" id="DWZI01000001">
    <property type="protein sequence ID" value="HJA84592.1"/>
    <property type="molecule type" value="Genomic_DNA"/>
</dbReference>